<reference evidence="1 2" key="1">
    <citation type="submission" date="2016-02" db="EMBL/GenBank/DDBJ databases">
        <title>Draft genome sequence of the strain BR 10247T Bradyrhizobium neotropicale isolated from nodules of Centrolobium paraense.</title>
        <authorList>
            <person name="Simoes-Araujo J.L."/>
            <person name="Barauna A.C."/>
            <person name="Silva K."/>
            <person name="Zilli J.E."/>
        </authorList>
    </citation>
    <scope>NUCLEOTIDE SEQUENCE [LARGE SCALE GENOMIC DNA]</scope>
    <source>
        <strain evidence="1 2">BR 10247</strain>
    </source>
</reference>
<evidence type="ECO:0000313" key="1">
    <source>
        <dbReference type="EMBL" id="OAF19192.1"/>
    </source>
</evidence>
<dbReference type="GeneID" id="32584304"/>
<dbReference type="EMBL" id="LSEF01000026">
    <property type="protein sequence ID" value="OAF19192.1"/>
    <property type="molecule type" value="Genomic_DNA"/>
</dbReference>
<protein>
    <submittedName>
        <fullName evidence="1">Uncharacterized protein</fullName>
    </submittedName>
</protein>
<keyword evidence="2" id="KW-1185">Reference proteome</keyword>
<sequence length="81" mass="9029">MATTNLPPTHLAVVQLALIGLWPRANAAMPQLFFYWQKNGQLQFGPACKIKCHLLIAEKAVLRMIEGPRTTLARQHALLVP</sequence>
<accession>A0A176ZH05</accession>
<dbReference type="Proteomes" id="UP000077173">
    <property type="component" value="Unassembled WGS sequence"/>
</dbReference>
<name>A0A176ZH05_9BRAD</name>
<comment type="caution">
    <text evidence="1">The sequence shown here is derived from an EMBL/GenBank/DDBJ whole genome shotgun (WGS) entry which is preliminary data.</text>
</comment>
<dbReference type="AlphaFoldDB" id="A0A176ZH05"/>
<gene>
    <name evidence="1" type="ORF">AXW67_37650</name>
</gene>
<proteinExistence type="predicted"/>
<organism evidence="1 2">
    <name type="scientific">Bradyrhizobium neotropicale</name>
    <dbReference type="NCBI Taxonomy" id="1497615"/>
    <lineage>
        <taxon>Bacteria</taxon>
        <taxon>Pseudomonadati</taxon>
        <taxon>Pseudomonadota</taxon>
        <taxon>Alphaproteobacteria</taxon>
        <taxon>Hyphomicrobiales</taxon>
        <taxon>Nitrobacteraceae</taxon>
        <taxon>Bradyrhizobium</taxon>
    </lineage>
</organism>
<evidence type="ECO:0000313" key="2">
    <source>
        <dbReference type="Proteomes" id="UP000077173"/>
    </source>
</evidence>